<dbReference type="KEGG" id="dan:6502511"/>
<reference evidence="2 3" key="1">
    <citation type="journal article" date="2007" name="Nature">
        <title>Evolution of genes and genomes on the Drosophila phylogeny.</title>
        <authorList>
            <consortium name="Drosophila 12 Genomes Consortium"/>
            <person name="Clark A.G."/>
            <person name="Eisen M.B."/>
            <person name="Smith D.R."/>
            <person name="Bergman C.M."/>
            <person name="Oliver B."/>
            <person name="Markow T.A."/>
            <person name="Kaufman T.C."/>
            <person name="Kellis M."/>
            <person name="Gelbart W."/>
            <person name="Iyer V.N."/>
            <person name="Pollard D.A."/>
            <person name="Sackton T.B."/>
            <person name="Larracuente A.M."/>
            <person name="Singh N.D."/>
            <person name="Abad J.P."/>
            <person name="Abt D.N."/>
            <person name="Adryan B."/>
            <person name="Aguade M."/>
            <person name="Akashi H."/>
            <person name="Anderson W.W."/>
            <person name="Aquadro C.F."/>
            <person name="Ardell D.H."/>
            <person name="Arguello R."/>
            <person name="Artieri C.G."/>
            <person name="Barbash D.A."/>
            <person name="Barker D."/>
            <person name="Barsanti P."/>
            <person name="Batterham P."/>
            <person name="Batzoglou S."/>
            <person name="Begun D."/>
            <person name="Bhutkar A."/>
            <person name="Blanco E."/>
            <person name="Bosak S.A."/>
            <person name="Bradley R.K."/>
            <person name="Brand A.D."/>
            <person name="Brent M.R."/>
            <person name="Brooks A.N."/>
            <person name="Brown R.H."/>
            <person name="Butlin R.K."/>
            <person name="Caggese C."/>
            <person name="Calvi B.R."/>
            <person name="Bernardo de Carvalho A."/>
            <person name="Caspi A."/>
            <person name="Castrezana S."/>
            <person name="Celniker S.E."/>
            <person name="Chang J.L."/>
            <person name="Chapple C."/>
            <person name="Chatterji S."/>
            <person name="Chinwalla A."/>
            <person name="Civetta A."/>
            <person name="Clifton S.W."/>
            <person name="Comeron J.M."/>
            <person name="Costello J.C."/>
            <person name="Coyne J.A."/>
            <person name="Daub J."/>
            <person name="David R.G."/>
            <person name="Delcher A.L."/>
            <person name="Delehaunty K."/>
            <person name="Do C.B."/>
            <person name="Ebling H."/>
            <person name="Edwards K."/>
            <person name="Eickbush T."/>
            <person name="Evans J.D."/>
            <person name="Filipski A."/>
            <person name="Findeiss S."/>
            <person name="Freyhult E."/>
            <person name="Fulton L."/>
            <person name="Fulton R."/>
            <person name="Garcia A.C."/>
            <person name="Gardiner A."/>
            <person name="Garfield D.A."/>
            <person name="Garvin B.E."/>
            <person name="Gibson G."/>
            <person name="Gilbert D."/>
            <person name="Gnerre S."/>
            <person name="Godfrey J."/>
            <person name="Good R."/>
            <person name="Gotea V."/>
            <person name="Gravely B."/>
            <person name="Greenberg A.J."/>
            <person name="Griffiths-Jones S."/>
            <person name="Gross S."/>
            <person name="Guigo R."/>
            <person name="Gustafson E.A."/>
            <person name="Haerty W."/>
            <person name="Hahn M.W."/>
            <person name="Halligan D.L."/>
            <person name="Halpern A.L."/>
            <person name="Halter G.M."/>
            <person name="Han M.V."/>
            <person name="Heger A."/>
            <person name="Hillier L."/>
            <person name="Hinrichs A.S."/>
            <person name="Holmes I."/>
            <person name="Hoskins R.A."/>
            <person name="Hubisz M.J."/>
            <person name="Hultmark D."/>
            <person name="Huntley M.A."/>
            <person name="Jaffe D.B."/>
            <person name="Jagadeeshan S."/>
            <person name="Jeck W.R."/>
            <person name="Johnson J."/>
            <person name="Jones C.D."/>
            <person name="Jordan W.C."/>
            <person name="Karpen G.H."/>
            <person name="Kataoka E."/>
            <person name="Keightley P.D."/>
            <person name="Kheradpour P."/>
            <person name="Kirkness E.F."/>
            <person name="Koerich L.B."/>
            <person name="Kristiansen K."/>
            <person name="Kudrna D."/>
            <person name="Kulathinal R.J."/>
            <person name="Kumar S."/>
            <person name="Kwok R."/>
            <person name="Lander E."/>
            <person name="Langley C.H."/>
            <person name="Lapoint R."/>
            <person name="Lazzaro B.P."/>
            <person name="Lee S.J."/>
            <person name="Levesque L."/>
            <person name="Li R."/>
            <person name="Lin C.F."/>
            <person name="Lin M.F."/>
            <person name="Lindblad-Toh K."/>
            <person name="Llopart A."/>
            <person name="Long M."/>
            <person name="Low L."/>
            <person name="Lozovsky E."/>
            <person name="Lu J."/>
            <person name="Luo M."/>
            <person name="Machado C.A."/>
            <person name="Makalowski W."/>
            <person name="Marzo M."/>
            <person name="Matsuda M."/>
            <person name="Matzkin L."/>
            <person name="McAllister B."/>
            <person name="McBride C.S."/>
            <person name="McKernan B."/>
            <person name="McKernan K."/>
            <person name="Mendez-Lago M."/>
            <person name="Minx P."/>
            <person name="Mollenhauer M.U."/>
            <person name="Montooth K."/>
            <person name="Mount S.M."/>
            <person name="Mu X."/>
            <person name="Myers E."/>
            <person name="Negre B."/>
            <person name="Newfeld S."/>
            <person name="Nielsen R."/>
            <person name="Noor M.A."/>
            <person name="O'Grady P."/>
            <person name="Pachter L."/>
            <person name="Papaceit M."/>
            <person name="Parisi M.J."/>
            <person name="Parisi M."/>
            <person name="Parts L."/>
            <person name="Pedersen J.S."/>
            <person name="Pesole G."/>
            <person name="Phillippy A.M."/>
            <person name="Ponting C.P."/>
            <person name="Pop M."/>
            <person name="Porcelli D."/>
            <person name="Powell J.R."/>
            <person name="Prohaska S."/>
            <person name="Pruitt K."/>
            <person name="Puig M."/>
            <person name="Quesneville H."/>
            <person name="Ram K.R."/>
            <person name="Rand D."/>
            <person name="Rasmussen M.D."/>
            <person name="Reed L.K."/>
            <person name="Reenan R."/>
            <person name="Reily A."/>
            <person name="Remington K.A."/>
            <person name="Rieger T.T."/>
            <person name="Ritchie M.G."/>
            <person name="Robin C."/>
            <person name="Rogers Y.H."/>
            <person name="Rohde C."/>
            <person name="Rozas J."/>
            <person name="Rubenfield M.J."/>
            <person name="Ruiz A."/>
            <person name="Russo S."/>
            <person name="Salzberg S.L."/>
            <person name="Sanchez-Gracia A."/>
            <person name="Saranga D.J."/>
            <person name="Sato H."/>
            <person name="Schaeffer S.W."/>
            <person name="Schatz M.C."/>
            <person name="Schlenke T."/>
            <person name="Schwartz R."/>
            <person name="Segarra C."/>
            <person name="Singh R.S."/>
            <person name="Sirot L."/>
            <person name="Sirota M."/>
            <person name="Sisneros N.B."/>
            <person name="Smith C.D."/>
            <person name="Smith T.F."/>
            <person name="Spieth J."/>
            <person name="Stage D.E."/>
            <person name="Stark A."/>
            <person name="Stephan W."/>
            <person name="Strausberg R.L."/>
            <person name="Strempel S."/>
            <person name="Sturgill D."/>
            <person name="Sutton G."/>
            <person name="Sutton G.G."/>
            <person name="Tao W."/>
            <person name="Teichmann S."/>
            <person name="Tobari Y.N."/>
            <person name="Tomimura Y."/>
            <person name="Tsolas J.M."/>
            <person name="Valente V.L."/>
            <person name="Venter E."/>
            <person name="Venter J.C."/>
            <person name="Vicario S."/>
            <person name="Vieira F.G."/>
            <person name="Vilella A.J."/>
            <person name="Villasante A."/>
            <person name="Walenz B."/>
            <person name="Wang J."/>
            <person name="Wasserman M."/>
            <person name="Watts T."/>
            <person name="Wilson D."/>
            <person name="Wilson R.K."/>
            <person name="Wing R.A."/>
            <person name="Wolfner M.F."/>
            <person name="Wong A."/>
            <person name="Wong G.K."/>
            <person name="Wu C.I."/>
            <person name="Wu G."/>
            <person name="Yamamoto D."/>
            <person name="Yang H.P."/>
            <person name="Yang S.P."/>
            <person name="Yorke J.A."/>
            <person name="Yoshida K."/>
            <person name="Zdobnov E."/>
            <person name="Zhang P."/>
            <person name="Zhang Y."/>
            <person name="Zimin A.V."/>
            <person name="Baldwin J."/>
            <person name="Abdouelleil A."/>
            <person name="Abdulkadir J."/>
            <person name="Abebe A."/>
            <person name="Abera B."/>
            <person name="Abreu J."/>
            <person name="Acer S.C."/>
            <person name="Aftuck L."/>
            <person name="Alexander A."/>
            <person name="An P."/>
            <person name="Anderson E."/>
            <person name="Anderson S."/>
            <person name="Arachi H."/>
            <person name="Azer M."/>
            <person name="Bachantsang P."/>
            <person name="Barry A."/>
            <person name="Bayul T."/>
            <person name="Berlin A."/>
            <person name="Bessette D."/>
            <person name="Bloom T."/>
            <person name="Blye J."/>
            <person name="Boguslavskiy L."/>
            <person name="Bonnet C."/>
            <person name="Boukhgalter B."/>
            <person name="Bourzgui I."/>
            <person name="Brown A."/>
            <person name="Cahill P."/>
            <person name="Channer S."/>
            <person name="Cheshatsang Y."/>
            <person name="Chuda L."/>
            <person name="Citroen M."/>
            <person name="Collymore A."/>
            <person name="Cooke P."/>
            <person name="Costello M."/>
            <person name="D'Aco K."/>
            <person name="Daza R."/>
            <person name="De Haan G."/>
            <person name="DeGray S."/>
            <person name="DeMaso C."/>
            <person name="Dhargay N."/>
            <person name="Dooley K."/>
            <person name="Dooley E."/>
            <person name="Doricent M."/>
            <person name="Dorje P."/>
            <person name="Dorjee K."/>
            <person name="Dupes A."/>
            <person name="Elong R."/>
            <person name="Falk J."/>
            <person name="Farina A."/>
            <person name="Faro S."/>
            <person name="Ferguson D."/>
            <person name="Fisher S."/>
            <person name="Foley C.D."/>
            <person name="Franke A."/>
            <person name="Friedrich D."/>
            <person name="Gadbois L."/>
            <person name="Gearin G."/>
            <person name="Gearin C.R."/>
            <person name="Giannoukos G."/>
            <person name="Goode T."/>
            <person name="Graham J."/>
            <person name="Grandbois E."/>
            <person name="Grewal S."/>
            <person name="Gyaltsen K."/>
            <person name="Hafez N."/>
            <person name="Hagos B."/>
            <person name="Hall J."/>
            <person name="Henson C."/>
            <person name="Hollinger A."/>
            <person name="Honan T."/>
            <person name="Huard M.D."/>
            <person name="Hughes L."/>
            <person name="Hurhula B."/>
            <person name="Husby M.E."/>
            <person name="Kamat A."/>
            <person name="Kanga B."/>
            <person name="Kashin S."/>
            <person name="Khazanovich D."/>
            <person name="Kisner P."/>
            <person name="Lance K."/>
            <person name="Lara M."/>
            <person name="Lee W."/>
            <person name="Lennon N."/>
            <person name="Letendre F."/>
            <person name="LeVine R."/>
            <person name="Lipovsky A."/>
            <person name="Liu X."/>
            <person name="Liu J."/>
            <person name="Liu S."/>
            <person name="Lokyitsang T."/>
            <person name="Lokyitsang Y."/>
            <person name="Lubonja R."/>
            <person name="Lui A."/>
            <person name="MacDonald P."/>
            <person name="Magnisalis V."/>
            <person name="Maru K."/>
            <person name="Matthews C."/>
            <person name="McCusker W."/>
            <person name="McDonough S."/>
            <person name="Mehta T."/>
            <person name="Meldrim J."/>
            <person name="Meneus L."/>
            <person name="Mihai O."/>
            <person name="Mihalev A."/>
            <person name="Mihova T."/>
            <person name="Mittelman R."/>
            <person name="Mlenga V."/>
            <person name="Montmayeur A."/>
            <person name="Mulrain L."/>
            <person name="Navidi A."/>
            <person name="Naylor J."/>
            <person name="Negash T."/>
            <person name="Nguyen T."/>
            <person name="Nguyen N."/>
            <person name="Nicol R."/>
            <person name="Norbu C."/>
            <person name="Norbu N."/>
            <person name="Novod N."/>
            <person name="O'Neill B."/>
            <person name="Osman S."/>
            <person name="Markiewicz E."/>
            <person name="Oyono O.L."/>
            <person name="Patti C."/>
            <person name="Phunkhang P."/>
            <person name="Pierre F."/>
            <person name="Priest M."/>
            <person name="Raghuraman S."/>
            <person name="Rege F."/>
            <person name="Reyes R."/>
            <person name="Rise C."/>
            <person name="Rogov P."/>
            <person name="Ross K."/>
            <person name="Ryan E."/>
            <person name="Settipalli S."/>
            <person name="Shea T."/>
            <person name="Sherpa N."/>
            <person name="Shi L."/>
            <person name="Shih D."/>
            <person name="Sparrow T."/>
            <person name="Spaulding J."/>
            <person name="Stalker J."/>
            <person name="Stange-Thomann N."/>
            <person name="Stavropoulos S."/>
            <person name="Stone C."/>
            <person name="Strader C."/>
            <person name="Tesfaye S."/>
            <person name="Thomson T."/>
            <person name="Thoulutsang Y."/>
            <person name="Thoulutsang D."/>
            <person name="Topham K."/>
            <person name="Topping I."/>
            <person name="Tsamla T."/>
            <person name="Vassiliev H."/>
            <person name="Vo A."/>
            <person name="Wangchuk T."/>
            <person name="Wangdi T."/>
            <person name="Weiand M."/>
            <person name="Wilkinson J."/>
            <person name="Wilson A."/>
            <person name="Yadav S."/>
            <person name="Young G."/>
            <person name="Yu Q."/>
            <person name="Zembek L."/>
            <person name="Zhong D."/>
            <person name="Zimmer A."/>
            <person name="Zwirko Z."/>
            <person name="Jaffe D.B."/>
            <person name="Alvarez P."/>
            <person name="Brockman W."/>
            <person name="Butler J."/>
            <person name="Chin C."/>
            <person name="Gnerre S."/>
            <person name="Grabherr M."/>
            <person name="Kleber M."/>
            <person name="Mauceli E."/>
            <person name="MacCallum I."/>
        </authorList>
    </citation>
    <scope>NUCLEOTIDE SEQUENCE [LARGE SCALE GENOMIC DNA]</scope>
    <source>
        <strain evidence="3">Tucson 14024-0371.13</strain>
    </source>
</reference>
<feature type="compositionally biased region" description="Basic and acidic residues" evidence="1">
    <location>
        <begin position="84"/>
        <end position="101"/>
    </location>
</feature>
<dbReference type="GeneID" id="6502511"/>
<dbReference type="PhylomeDB" id="B3MFM2"/>
<name>B3MFM2_DROAN</name>
<dbReference type="HOGENOM" id="CLU_1300850_0_0_1"/>
<feature type="compositionally biased region" description="Basic residues" evidence="1">
    <location>
        <begin position="68"/>
        <end position="83"/>
    </location>
</feature>
<dbReference type="EMBL" id="CH902619">
    <property type="protein sequence ID" value="EDV37712.1"/>
    <property type="molecule type" value="Genomic_DNA"/>
</dbReference>
<protein>
    <submittedName>
        <fullName evidence="2">Uncharacterized protein</fullName>
    </submittedName>
</protein>
<dbReference type="OrthoDB" id="7850558at2759"/>
<dbReference type="InParanoid" id="B3MFM2"/>
<dbReference type="Proteomes" id="UP000007801">
    <property type="component" value="Unassembled WGS sequence"/>
</dbReference>
<dbReference type="AlphaFoldDB" id="B3MFM2"/>
<sequence length="229" mass="26572">MSGPINWNLLHMTGSTTRANTYVRKYTADSVRSGVLLNIKNVPKVPKPPESLTATPSLNESMASSSTIHRKCLKARTKRSKKTSKTEASHSKKDTQTPVEDSKRMREFFDEVRQRQLKCYYHQMKMPQPFLRECTRNSRMCLKCGLQKRTKKDPSQNVYCTGAESMRQSLRESDRNKDMDPTWLWSSTAAYPHLLLKCAYDSGGFKDKWSLPLFMSQKLKEKENSRWYL</sequence>
<feature type="region of interest" description="Disordered" evidence="1">
    <location>
        <begin position="42"/>
        <end position="101"/>
    </location>
</feature>
<feature type="compositionally biased region" description="Polar residues" evidence="1">
    <location>
        <begin position="52"/>
        <end position="67"/>
    </location>
</feature>
<keyword evidence="3" id="KW-1185">Reference proteome</keyword>
<organism evidence="2 3">
    <name type="scientific">Drosophila ananassae</name>
    <name type="common">Fruit fly</name>
    <dbReference type="NCBI Taxonomy" id="7217"/>
    <lineage>
        <taxon>Eukaryota</taxon>
        <taxon>Metazoa</taxon>
        <taxon>Ecdysozoa</taxon>
        <taxon>Arthropoda</taxon>
        <taxon>Hexapoda</taxon>
        <taxon>Insecta</taxon>
        <taxon>Pterygota</taxon>
        <taxon>Neoptera</taxon>
        <taxon>Endopterygota</taxon>
        <taxon>Diptera</taxon>
        <taxon>Brachycera</taxon>
        <taxon>Muscomorpha</taxon>
        <taxon>Ephydroidea</taxon>
        <taxon>Drosophilidae</taxon>
        <taxon>Drosophila</taxon>
        <taxon>Sophophora</taxon>
    </lineage>
</organism>
<proteinExistence type="predicted"/>
<dbReference type="OMA" id="DLTWLWN"/>
<evidence type="ECO:0000313" key="3">
    <source>
        <dbReference type="Proteomes" id="UP000007801"/>
    </source>
</evidence>
<accession>B3MFM2</accession>
<evidence type="ECO:0000313" key="2">
    <source>
        <dbReference type="EMBL" id="EDV37712.1"/>
    </source>
</evidence>
<evidence type="ECO:0000256" key="1">
    <source>
        <dbReference type="SAM" id="MobiDB-lite"/>
    </source>
</evidence>
<gene>
    <name evidence="2" type="primary">Dana\GF19768</name>
    <name evidence="2" type="synonym">dana_GLEANR_22174</name>
    <name evidence="2" type="ORF">GF19768</name>
</gene>